<protein>
    <submittedName>
        <fullName evidence="3">Jhp0563-like glycosyltransferase</fullName>
    </submittedName>
</protein>
<dbReference type="InterPro" id="IPR002654">
    <property type="entry name" value="Glyco_trans_25"/>
</dbReference>
<dbReference type="GO" id="GO:0016740">
    <property type="term" value="F:transferase activity"/>
    <property type="evidence" value="ECO:0007669"/>
    <property type="project" value="UniProtKB-KW"/>
</dbReference>
<sequence length="463" mass="54487">MKKLYGHECHRVPYLGVHLTQVYIISLKESQRRLDTEKLVLESNEKFKGRCVFQIFDAISPKHEDFEKFIQELYDAQSMLKSDWFHSDYCYQELLPQEFGCYLSHYLLWKECVKLNQPVVILEDDVTLESNFMQALEDCLKSPFDFVRLYGHYWGGHKTNLCALPIYTENENEEVEAPIENHAEAEASRKKRLLKIMKLPPPPNPAQDAQQDCIIETQQNPKELSEPCKIAPQKTSFNPVIFKKIKRKLNHFIGNILARTEVYKNVVAKYHDLTKKYDDLTKKYDDLTKKYDDLTKKYDDLTKKYDDLTKKYESLLAKEANIKETFWERRADSEKEAFFLEHFYLTSVYVATTAGYYLTPKGAKTFIEATERFKIIEPVDMFMNNPTYHDVANFTYLPCPISLNKHAFNSTIQGVKKPDISLKPPRKSYFDNLFYHKFNARKCLKAFNKYSKQYAPLKTPKEV</sequence>
<keyword evidence="1" id="KW-0175">Coiled coil</keyword>
<feature type="domain" description="Glycosyl transferase family 25" evidence="2">
    <location>
        <begin position="309"/>
        <end position="383"/>
    </location>
</feature>
<keyword evidence="3" id="KW-0808">Transferase</keyword>
<feature type="coiled-coil region" evidence="1">
    <location>
        <begin position="263"/>
        <end position="325"/>
    </location>
</feature>
<evidence type="ECO:0000256" key="1">
    <source>
        <dbReference type="SAM" id="Coils"/>
    </source>
</evidence>
<proteinExistence type="predicted"/>
<dbReference type="Gene3D" id="1.20.5.400">
    <property type="match status" value="1"/>
</dbReference>
<dbReference type="Pfam" id="PF01755">
    <property type="entry name" value="Glyco_transf_25"/>
    <property type="match status" value="2"/>
</dbReference>
<reference evidence="3" key="1">
    <citation type="submission" date="2007-06" db="EMBL/GenBank/DDBJ databases">
        <title>Evaluation of the impact of two ulcer marker candidates in Helicobacter pylori virulence.</title>
        <authorList>
            <person name="Oleastro M."/>
            <person name="Cordeiro R."/>
            <person name="Nunes B."/>
            <person name="Carvalho-Oliveira I."/>
            <person name="Lehours P."/>
            <person name="Queiroz D."/>
            <person name="Penque D."/>
            <person name="Monteiro L."/>
            <person name="Megraud F."/>
            <person name="Menard A."/>
        </authorList>
    </citation>
    <scope>NUCLEOTIDE SEQUENCE</scope>
    <source>
        <strain evidence="3">326/01</strain>
    </source>
</reference>
<organism evidence="3">
    <name type="scientific">Helicobacter pylori</name>
    <name type="common">Campylobacter pylori</name>
    <dbReference type="NCBI Taxonomy" id="210"/>
    <lineage>
        <taxon>Bacteria</taxon>
        <taxon>Pseudomonadati</taxon>
        <taxon>Campylobacterota</taxon>
        <taxon>Epsilonproteobacteria</taxon>
        <taxon>Campylobacterales</taxon>
        <taxon>Helicobacteraceae</taxon>
        <taxon>Helicobacter</taxon>
    </lineage>
</organism>
<evidence type="ECO:0000259" key="2">
    <source>
        <dbReference type="Pfam" id="PF01755"/>
    </source>
</evidence>
<feature type="domain" description="Glycosyl transferase family 25" evidence="2">
    <location>
        <begin position="21"/>
        <end position="163"/>
    </location>
</feature>
<dbReference type="EMBL" id="EF648431">
    <property type="protein sequence ID" value="ABV45561.1"/>
    <property type="molecule type" value="Genomic_DNA"/>
</dbReference>
<dbReference type="CAZy" id="GT25">
    <property type="family name" value="Glycosyltransferase Family 25"/>
</dbReference>
<dbReference type="AlphaFoldDB" id="A9XTE3"/>
<dbReference type="CDD" id="cd06532">
    <property type="entry name" value="Glyco_transf_25"/>
    <property type="match status" value="1"/>
</dbReference>
<name>A9XTE3_HELPX</name>
<accession>A9XTE3</accession>
<evidence type="ECO:0000313" key="3">
    <source>
        <dbReference type="EMBL" id="ABV45561.1"/>
    </source>
</evidence>